<organism evidence="9 10">
    <name type="scientific">Halolamina pelagica</name>
    <dbReference type="NCBI Taxonomy" id="699431"/>
    <lineage>
        <taxon>Archaea</taxon>
        <taxon>Methanobacteriati</taxon>
        <taxon>Methanobacteriota</taxon>
        <taxon>Stenosarchaea group</taxon>
        <taxon>Halobacteria</taxon>
        <taxon>Halobacteriales</taxon>
        <taxon>Haloferacaceae</taxon>
    </lineage>
</organism>
<evidence type="ECO:0000256" key="5">
    <source>
        <dbReference type="ARBA" id="ARBA00022777"/>
    </source>
</evidence>
<dbReference type="InterPro" id="IPR035965">
    <property type="entry name" value="PAS-like_dom_sf"/>
</dbReference>
<dbReference type="PROSITE" id="PS50112">
    <property type="entry name" value="PAS"/>
    <property type="match status" value="1"/>
</dbReference>
<feature type="domain" description="PAC" evidence="8">
    <location>
        <begin position="89"/>
        <end position="141"/>
    </location>
</feature>
<dbReference type="InterPro" id="IPR029016">
    <property type="entry name" value="GAF-like_dom_sf"/>
</dbReference>
<name>A0A0P7GKT9_9EURY</name>
<dbReference type="InterPro" id="IPR000014">
    <property type="entry name" value="PAS"/>
</dbReference>
<dbReference type="InterPro" id="IPR013656">
    <property type="entry name" value="PAS_4"/>
</dbReference>
<dbReference type="SMART" id="SM00091">
    <property type="entry name" value="PAS"/>
    <property type="match status" value="1"/>
</dbReference>
<protein>
    <recommendedName>
        <fullName evidence="2">histidine kinase</fullName>
        <ecNumber evidence="2">2.7.13.3</ecNumber>
    </recommendedName>
</protein>
<sequence>MTNADNLDDLDHALEEEAEFLEHAVDVLDDIFYVLDPNGDLRHWNTRAVAVTGYSDAELAEMNVVDFLPADELSRIEQALEETMRTGEGVIESELLTADGDRIPYEFTGSQVTDSDGDVIGIAGIGRDISPRKEYEHQLTALHEFVNELTTVDTVDDVYSRTIQASEDILEFDLSIISIEDDGVLDPTATSSGITPGGVTEMSVDEGIGGKTYRTGRTFLINDLPGHPDAKPQGPYGSLLSVPIGDYGNFQAVSGESGAFEESDRQLAELLITHTENAIERLSRERQLERQTEQLEKFAQVASHDLRNPLNVAQGRIELARDETESEHLSAANKAIDRSLSLIADLLTLAREGKTVDTLETVALGETASRCWGTSIQRRATSSWNPSKRFGQIPDG</sequence>
<dbReference type="SMART" id="SM00388">
    <property type="entry name" value="HisKA"/>
    <property type="match status" value="1"/>
</dbReference>
<dbReference type="Pfam" id="PF13185">
    <property type="entry name" value="GAF_2"/>
    <property type="match status" value="1"/>
</dbReference>
<dbReference type="InterPro" id="IPR052162">
    <property type="entry name" value="Sensor_kinase/Photoreceptor"/>
</dbReference>
<dbReference type="SUPFAM" id="SSF55785">
    <property type="entry name" value="PYP-like sensor domain (PAS domain)"/>
    <property type="match status" value="1"/>
</dbReference>
<dbReference type="SUPFAM" id="SSF55781">
    <property type="entry name" value="GAF domain-like"/>
    <property type="match status" value="1"/>
</dbReference>
<evidence type="ECO:0000256" key="1">
    <source>
        <dbReference type="ARBA" id="ARBA00000085"/>
    </source>
</evidence>
<evidence type="ECO:0000313" key="10">
    <source>
        <dbReference type="Proteomes" id="UP000050535"/>
    </source>
</evidence>
<comment type="catalytic activity">
    <reaction evidence="1">
        <text>ATP + protein L-histidine = ADP + protein N-phospho-L-histidine.</text>
        <dbReference type="EC" id="2.7.13.3"/>
    </reaction>
</comment>
<keyword evidence="10" id="KW-1185">Reference proteome</keyword>
<dbReference type="STRING" id="699431.SY89_03448"/>
<dbReference type="Gene3D" id="3.30.450.20">
    <property type="entry name" value="PAS domain"/>
    <property type="match status" value="1"/>
</dbReference>
<dbReference type="PANTHER" id="PTHR43304:SF1">
    <property type="entry name" value="PAC DOMAIN-CONTAINING PROTEIN"/>
    <property type="match status" value="1"/>
</dbReference>
<evidence type="ECO:0000256" key="4">
    <source>
        <dbReference type="ARBA" id="ARBA00022679"/>
    </source>
</evidence>
<feature type="coiled-coil region" evidence="6">
    <location>
        <begin position="265"/>
        <end position="292"/>
    </location>
</feature>
<dbReference type="InterPro" id="IPR003018">
    <property type="entry name" value="GAF"/>
</dbReference>
<evidence type="ECO:0000256" key="6">
    <source>
        <dbReference type="SAM" id="Coils"/>
    </source>
</evidence>
<dbReference type="PANTHER" id="PTHR43304">
    <property type="entry name" value="PHYTOCHROME-LIKE PROTEIN CPH1"/>
    <property type="match status" value="1"/>
</dbReference>
<dbReference type="Proteomes" id="UP000050535">
    <property type="component" value="Unassembled WGS sequence"/>
</dbReference>
<dbReference type="EMBL" id="LGUC01000002">
    <property type="protein sequence ID" value="KPN29214.1"/>
    <property type="molecule type" value="Genomic_DNA"/>
</dbReference>
<dbReference type="CDD" id="cd00082">
    <property type="entry name" value="HisKA"/>
    <property type="match status" value="1"/>
</dbReference>
<dbReference type="Pfam" id="PF08448">
    <property type="entry name" value="PAS_4"/>
    <property type="match status" value="1"/>
</dbReference>
<keyword evidence="3" id="KW-0597">Phosphoprotein</keyword>
<evidence type="ECO:0000313" key="9">
    <source>
        <dbReference type="EMBL" id="KPN29214.1"/>
    </source>
</evidence>
<dbReference type="GO" id="GO:0000155">
    <property type="term" value="F:phosphorelay sensor kinase activity"/>
    <property type="evidence" value="ECO:0007669"/>
    <property type="project" value="InterPro"/>
</dbReference>
<accession>A0A0P7GKT9</accession>
<dbReference type="AlphaFoldDB" id="A0A0P7GKT9"/>
<dbReference type="NCBIfam" id="TIGR00229">
    <property type="entry name" value="sensory_box"/>
    <property type="match status" value="1"/>
</dbReference>
<evidence type="ECO:0000259" key="7">
    <source>
        <dbReference type="PROSITE" id="PS50112"/>
    </source>
</evidence>
<dbReference type="PATRIC" id="fig|699431.3.peg.3539"/>
<keyword evidence="6" id="KW-0175">Coiled coil</keyword>
<dbReference type="Gene3D" id="1.10.287.130">
    <property type="match status" value="1"/>
</dbReference>
<dbReference type="InterPro" id="IPR000700">
    <property type="entry name" value="PAS-assoc_C"/>
</dbReference>
<dbReference type="RefSeq" id="WP_054584965.1">
    <property type="nucleotide sequence ID" value="NZ_LGUC01000002.1"/>
</dbReference>
<keyword evidence="5 9" id="KW-0418">Kinase</keyword>
<evidence type="ECO:0000256" key="3">
    <source>
        <dbReference type="ARBA" id="ARBA00022553"/>
    </source>
</evidence>
<dbReference type="SUPFAM" id="SSF47384">
    <property type="entry name" value="Homodimeric domain of signal transducing histidine kinase"/>
    <property type="match status" value="1"/>
</dbReference>
<evidence type="ECO:0000259" key="8">
    <source>
        <dbReference type="PROSITE" id="PS50113"/>
    </source>
</evidence>
<dbReference type="Gene3D" id="3.30.450.40">
    <property type="match status" value="1"/>
</dbReference>
<dbReference type="InterPro" id="IPR036097">
    <property type="entry name" value="HisK_dim/P_sf"/>
</dbReference>
<proteinExistence type="predicted"/>
<dbReference type="InterPro" id="IPR003661">
    <property type="entry name" value="HisK_dim/P_dom"/>
</dbReference>
<reference evidence="10" key="1">
    <citation type="submission" date="2013-11" db="EMBL/GenBank/DDBJ databases">
        <authorList>
            <person name="Hoang H.T."/>
            <person name="Killian M.L."/>
            <person name="Madson D.M."/>
            <person name="Arruda P.H.E."/>
            <person name="Sun D."/>
            <person name="Schwartz K.J."/>
            <person name="Yoon K."/>
        </authorList>
    </citation>
    <scope>NUCLEOTIDE SEQUENCE [LARGE SCALE GENOMIC DNA]</scope>
    <source>
        <strain evidence="10">CDK2</strain>
    </source>
</reference>
<comment type="caution">
    <text evidence="9">The sequence shown here is derived from an EMBL/GenBank/DDBJ whole genome shotgun (WGS) entry which is preliminary data.</text>
</comment>
<feature type="domain" description="PAS" evidence="7">
    <location>
        <begin position="17"/>
        <end position="87"/>
    </location>
</feature>
<evidence type="ECO:0000256" key="2">
    <source>
        <dbReference type="ARBA" id="ARBA00012438"/>
    </source>
</evidence>
<dbReference type="Pfam" id="PF00512">
    <property type="entry name" value="HisKA"/>
    <property type="match status" value="1"/>
</dbReference>
<keyword evidence="4" id="KW-0808">Transferase</keyword>
<dbReference type="CDD" id="cd00130">
    <property type="entry name" value="PAS"/>
    <property type="match status" value="1"/>
</dbReference>
<gene>
    <name evidence="9" type="ORF">SY89_03448</name>
</gene>
<dbReference type="EC" id="2.7.13.3" evidence="2"/>
<dbReference type="PROSITE" id="PS50113">
    <property type="entry name" value="PAC"/>
    <property type="match status" value="1"/>
</dbReference>